<dbReference type="GO" id="GO:0005886">
    <property type="term" value="C:plasma membrane"/>
    <property type="evidence" value="ECO:0007669"/>
    <property type="project" value="UniProtKB-SubCell"/>
</dbReference>
<dbReference type="GO" id="GO:0103015">
    <property type="term" value="F:4-amino-4-deoxy-L-arabinose transferase activity"/>
    <property type="evidence" value="ECO:0007669"/>
    <property type="project" value="UniProtKB-EC"/>
</dbReference>
<dbReference type="EC" id="2.4.2.43" evidence="9"/>
<dbReference type="PANTHER" id="PTHR33908:SF11">
    <property type="entry name" value="MEMBRANE PROTEIN"/>
    <property type="match status" value="1"/>
</dbReference>
<sequence>MFGSSRPLAAATAAPEPRVWWLLWGVVLAVAVWGRQLLPIDETRYAAVAWEMWRDQHWLYPTLDGGFYAQKPPLLFWLTLAVWAVVGVADWVPRAIVAIMGLATIAASARLAQRLWPHTPAVARWVPATFGLVLIWLLFAPAWYFDIPNALWCVVGVHGLLDLAARRWGRGAALLALAFVAGVFTKGPMVLLTVGAAAVWAPLWGPRWVGWQQPPLWKAAVVVALTAVLGLAVYAGWLAWASAHAGEAVWRAVLGAQAVDRLSDDADHASPFWWYAPQLLWMLWPAWAVALALLRRRGSVQGDAGTGLVWGTFALLLLVLSLAAGKRGHYLMGWVPLGAVWLAARLATADLRVAPAWGWRVLAALPALVVGAALAVWVGRPQVVQAYPWAGPALQAVGAALVVWALVMAWPARDAARWVQRLAAGGIGLVLLHVAVAHAMGPSFQLRALAEQVGEAMRAGHPVAWTDGRFHGVLSFYGRLPRTPELLAPEQAAQWLARHPDGWVLVRSKPAPDERPPHCVPYRSGWLCIVRAGT</sequence>
<feature type="transmembrane region" description="Helical" evidence="8">
    <location>
        <begin position="171"/>
        <end position="204"/>
    </location>
</feature>
<feature type="transmembrane region" description="Helical" evidence="8">
    <location>
        <begin position="74"/>
        <end position="89"/>
    </location>
</feature>
<evidence type="ECO:0000256" key="5">
    <source>
        <dbReference type="ARBA" id="ARBA00022692"/>
    </source>
</evidence>
<feature type="transmembrane region" description="Helical" evidence="8">
    <location>
        <begin position="20"/>
        <end position="38"/>
    </location>
</feature>
<dbReference type="PANTHER" id="PTHR33908">
    <property type="entry name" value="MANNOSYLTRANSFERASE YKCB-RELATED"/>
    <property type="match status" value="1"/>
</dbReference>
<evidence type="ECO:0000256" key="6">
    <source>
        <dbReference type="ARBA" id="ARBA00022989"/>
    </source>
</evidence>
<protein>
    <submittedName>
        <fullName evidence="9">Undecaprenyl phosphate-alpha-4-amino-4-deoxy-L-arabinose arabinosyl transferase</fullName>
        <ecNumber evidence="9">2.4.2.43</ecNumber>
    </submittedName>
</protein>
<keyword evidence="6 8" id="KW-1133">Transmembrane helix</keyword>
<feature type="transmembrane region" description="Helical" evidence="8">
    <location>
        <begin position="216"/>
        <end position="240"/>
    </location>
</feature>
<dbReference type="AlphaFoldDB" id="A0A554X714"/>
<reference evidence="9 10" key="1">
    <citation type="submission" date="2019-07" db="EMBL/GenBank/DDBJ databases">
        <title>Tepidimonas thermarum AA-1 draft genome.</title>
        <authorList>
            <person name="Da Costa M.S."/>
            <person name="Froufe H.J.C."/>
            <person name="Egas C."/>
            <person name="Albuquerque L."/>
        </authorList>
    </citation>
    <scope>NUCLEOTIDE SEQUENCE [LARGE SCALE GENOMIC DNA]</scope>
    <source>
        <strain evidence="9 10">AA-1</strain>
    </source>
</reference>
<keyword evidence="5 8" id="KW-0812">Transmembrane</keyword>
<dbReference type="GO" id="GO:0009103">
    <property type="term" value="P:lipopolysaccharide biosynthetic process"/>
    <property type="evidence" value="ECO:0007669"/>
    <property type="project" value="UniProtKB-ARBA"/>
</dbReference>
<comment type="subcellular location">
    <subcellularLocation>
        <location evidence="1">Cell membrane</location>
        <topology evidence="1">Multi-pass membrane protein</topology>
    </subcellularLocation>
</comment>
<evidence type="ECO:0000313" key="9">
    <source>
        <dbReference type="EMBL" id="TSE31607.1"/>
    </source>
</evidence>
<evidence type="ECO:0000256" key="1">
    <source>
        <dbReference type="ARBA" id="ARBA00004651"/>
    </source>
</evidence>
<dbReference type="EMBL" id="VJOL01000004">
    <property type="protein sequence ID" value="TSE31607.1"/>
    <property type="molecule type" value="Genomic_DNA"/>
</dbReference>
<feature type="transmembrane region" description="Helical" evidence="8">
    <location>
        <begin position="272"/>
        <end position="294"/>
    </location>
</feature>
<keyword evidence="2" id="KW-1003">Cell membrane</keyword>
<feature type="transmembrane region" description="Helical" evidence="8">
    <location>
        <begin position="306"/>
        <end position="324"/>
    </location>
</feature>
<keyword evidence="4 9" id="KW-0808">Transferase</keyword>
<proteinExistence type="predicted"/>
<comment type="caution">
    <text evidence="9">The sequence shown here is derived from an EMBL/GenBank/DDBJ whole genome shotgun (WGS) entry which is preliminary data.</text>
</comment>
<feature type="transmembrane region" description="Helical" evidence="8">
    <location>
        <begin position="125"/>
        <end position="145"/>
    </location>
</feature>
<dbReference type="OrthoDB" id="9775035at2"/>
<evidence type="ECO:0000256" key="7">
    <source>
        <dbReference type="ARBA" id="ARBA00023136"/>
    </source>
</evidence>
<name>A0A554X714_9BURK</name>
<evidence type="ECO:0000256" key="3">
    <source>
        <dbReference type="ARBA" id="ARBA00022676"/>
    </source>
</evidence>
<dbReference type="Proteomes" id="UP000318542">
    <property type="component" value="Unassembled WGS sequence"/>
</dbReference>
<evidence type="ECO:0000256" key="8">
    <source>
        <dbReference type="SAM" id="Phobius"/>
    </source>
</evidence>
<keyword evidence="3 9" id="KW-0328">Glycosyltransferase</keyword>
<accession>A0A554X714</accession>
<keyword evidence="10" id="KW-1185">Reference proteome</keyword>
<keyword evidence="7 8" id="KW-0472">Membrane</keyword>
<dbReference type="InterPro" id="IPR050297">
    <property type="entry name" value="LipidA_mod_glycosyltrf_83"/>
</dbReference>
<feature type="transmembrane region" description="Helical" evidence="8">
    <location>
        <begin position="330"/>
        <end position="347"/>
    </location>
</feature>
<dbReference type="RefSeq" id="WP_143900410.1">
    <property type="nucleotide sequence ID" value="NZ_VJOL01000004.1"/>
</dbReference>
<feature type="transmembrane region" description="Helical" evidence="8">
    <location>
        <begin position="95"/>
        <end position="113"/>
    </location>
</feature>
<feature type="transmembrane region" description="Helical" evidence="8">
    <location>
        <begin position="422"/>
        <end position="441"/>
    </location>
</feature>
<feature type="transmembrane region" description="Helical" evidence="8">
    <location>
        <begin position="359"/>
        <end position="377"/>
    </location>
</feature>
<gene>
    <name evidence="9" type="primary">arnT_1</name>
    <name evidence="9" type="ORF">Tther_00425</name>
</gene>
<feature type="transmembrane region" description="Helical" evidence="8">
    <location>
        <begin position="389"/>
        <end position="410"/>
    </location>
</feature>
<evidence type="ECO:0000256" key="4">
    <source>
        <dbReference type="ARBA" id="ARBA00022679"/>
    </source>
</evidence>
<evidence type="ECO:0000313" key="10">
    <source>
        <dbReference type="Proteomes" id="UP000318542"/>
    </source>
</evidence>
<evidence type="ECO:0000256" key="2">
    <source>
        <dbReference type="ARBA" id="ARBA00022475"/>
    </source>
</evidence>
<organism evidence="9 10">
    <name type="scientific">Tepidimonas thermarum</name>
    <dbReference type="NCBI Taxonomy" id="335431"/>
    <lineage>
        <taxon>Bacteria</taxon>
        <taxon>Pseudomonadati</taxon>
        <taxon>Pseudomonadota</taxon>
        <taxon>Betaproteobacteria</taxon>
        <taxon>Burkholderiales</taxon>
        <taxon>Tepidimonas</taxon>
    </lineage>
</organism>